<feature type="domain" description="HTH luxR-type" evidence="2">
    <location>
        <begin position="321"/>
        <end position="378"/>
    </location>
</feature>
<comment type="caution">
    <text evidence="3">The sequence shown here is derived from an EMBL/GenBank/DDBJ whole genome shotgun (WGS) entry which is preliminary data.</text>
</comment>
<evidence type="ECO:0000259" key="2">
    <source>
        <dbReference type="SMART" id="SM00421"/>
    </source>
</evidence>
<dbReference type="Gene3D" id="3.40.50.1820">
    <property type="entry name" value="alpha/beta hydrolase"/>
    <property type="match status" value="1"/>
</dbReference>
<dbReference type="SUPFAM" id="SSF46894">
    <property type="entry name" value="C-terminal effector domain of the bipartite response regulators"/>
    <property type="match status" value="1"/>
</dbReference>
<dbReference type="PANTHER" id="PTHR43433:SF5">
    <property type="entry name" value="AB HYDROLASE-1 DOMAIN-CONTAINING PROTEIN"/>
    <property type="match status" value="1"/>
</dbReference>
<dbReference type="SMART" id="SM00421">
    <property type="entry name" value="HTH_LUXR"/>
    <property type="match status" value="1"/>
</dbReference>
<dbReference type="Proteomes" id="UP000266385">
    <property type="component" value="Unassembled WGS sequence"/>
</dbReference>
<dbReference type="InterPro" id="IPR036388">
    <property type="entry name" value="WH-like_DNA-bd_sf"/>
</dbReference>
<dbReference type="InterPro" id="IPR016032">
    <property type="entry name" value="Sig_transdc_resp-reg_C-effctor"/>
</dbReference>
<protein>
    <submittedName>
        <fullName evidence="3">Alpha/beta fold hydrolase</fullName>
    </submittedName>
</protein>
<dbReference type="PANTHER" id="PTHR43433">
    <property type="entry name" value="HYDROLASE, ALPHA/BETA FOLD FAMILY PROTEIN"/>
    <property type="match status" value="1"/>
</dbReference>
<accession>A0A399RL35</accession>
<name>A0A399RL35_9PROT</name>
<dbReference type="EMBL" id="QWFX01000005">
    <property type="protein sequence ID" value="RIJ32386.1"/>
    <property type="molecule type" value="Genomic_DNA"/>
</dbReference>
<reference evidence="3 4" key="1">
    <citation type="submission" date="2018-08" db="EMBL/GenBank/DDBJ databases">
        <title>Henriciella mobilis sp. nov., isolated from seawater.</title>
        <authorList>
            <person name="Cheng H."/>
            <person name="Wu Y.-H."/>
            <person name="Xu X.-W."/>
            <person name="Guo L.-L."/>
        </authorList>
    </citation>
    <scope>NUCLEOTIDE SEQUENCE [LARGE SCALE GENOMIC DNA]</scope>
    <source>
        <strain evidence="3 4">JN25</strain>
    </source>
</reference>
<dbReference type="InterPro" id="IPR000073">
    <property type="entry name" value="AB_hydrolase_1"/>
</dbReference>
<dbReference type="SUPFAM" id="SSF53474">
    <property type="entry name" value="alpha/beta-Hydrolases"/>
    <property type="match status" value="1"/>
</dbReference>
<evidence type="ECO:0000256" key="1">
    <source>
        <dbReference type="SAM" id="MobiDB-lite"/>
    </source>
</evidence>
<evidence type="ECO:0000313" key="4">
    <source>
        <dbReference type="Proteomes" id="UP000266385"/>
    </source>
</evidence>
<dbReference type="InterPro" id="IPR029058">
    <property type="entry name" value="AB_hydrolase_fold"/>
</dbReference>
<keyword evidence="3" id="KW-0378">Hydrolase</keyword>
<keyword evidence="4" id="KW-1185">Reference proteome</keyword>
<dbReference type="GO" id="GO:0006355">
    <property type="term" value="P:regulation of DNA-templated transcription"/>
    <property type="evidence" value="ECO:0007669"/>
    <property type="project" value="InterPro"/>
</dbReference>
<dbReference type="Pfam" id="PF00561">
    <property type="entry name" value="Abhydrolase_1"/>
    <property type="match status" value="1"/>
</dbReference>
<sequence>MAAIMPTNSQSGSGSTGRATAPLRGKSCVFSMIAPRNWISDERVSGAMGQKRQRAKLNKIQLRPFSAHDPSHSNQLSTLLLPLVAEARIIKFDERGQGLSRFCVATLIHSRKRVSPENNSVHGTKIPETDRVVDETYATTLNPERYEALLAAWSDYIDNLPETESDDAFRADQVNAHFQRALAILDRMGRVEARDESARMIASQMPGPAVILKPDGDVLNCNEACIDLLGGRTPETLDDLSLDAAAVARLRSWMTPNTGPSDRGPFLLLPAVVGGEAVNTRLLATRISLSAGPGTSSEDAVLLAAVEVHLHAGVADKLAETYGLSSAELDVAFRLGRGETPETIARARKASMATVRSQIRAVLAKLDVATTTDAVRILTGFGATMNAVSAIARQSPARRDIDRWLSQHTMTLSDGRRFAWLEMGDPAGRPVLFFHNIYFAPRWTEQAIEALARQGWRVIAPSRPGFGLSERVAAATPEQRIEATADSCEQLLNRLEIPTVLVAAHANGMIHAQDFAARRPERTRALLSIGGETSWEEGMESGMPWHHRIMVTTLLRAPSAIGFIARATVAFIDTGREEFVLKTLHRDSPLEQRIARRPEVRDVLFDGLRHTVQQGAHGLIAEIRLALTDRRDIARRVRRPFRIIHGLKDNVFTPEMFRLFADTVPNVELIEIPDAGQYLLYSHWPNVISEMEKIWRDSEPLASAKSKTGAGLA</sequence>
<dbReference type="GO" id="GO:0016787">
    <property type="term" value="F:hydrolase activity"/>
    <property type="evidence" value="ECO:0007669"/>
    <property type="project" value="UniProtKB-KW"/>
</dbReference>
<dbReference type="GO" id="GO:0003677">
    <property type="term" value="F:DNA binding"/>
    <property type="evidence" value="ECO:0007669"/>
    <property type="project" value="InterPro"/>
</dbReference>
<feature type="compositionally biased region" description="Polar residues" evidence="1">
    <location>
        <begin position="1"/>
        <end position="18"/>
    </location>
</feature>
<dbReference type="AlphaFoldDB" id="A0A399RL35"/>
<dbReference type="InterPro" id="IPR050471">
    <property type="entry name" value="AB_hydrolase"/>
</dbReference>
<dbReference type="Gene3D" id="1.10.10.10">
    <property type="entry name" value="Winged helix-like DNA-binding domain superfamily/Winged helix DNA-binding domain"/>
    <property type="match status" value="1"/>
</dbReference>
<organism evidence="3 4">
    <name type="scientific">Henriciella mobilis</name>
    <dbReference type="NCBI Taxonomy" id="2305467"/>
    <lineage>
        <taxon>Bacteria</taxon>
        <taxon>Pseudomonadati</taxon>
        <taxon>Pseudomonadota</taxon>
        <taxon>Alphaproteobacteria</taxon>
        <taxon>Hyphomonadales</taxon>
        <taxon>Hyphomonadaceae</taxon>
        <taxon>Henriciella</taxon>
    </lineage>
</organism>
<feature type="region of interest" description="Disordered" evidence="1">
    <location>
        <begin position="1"/>
        <end position="20"/>
    </location>
</feature>
<proteinExistence type="predicted"/>
<gene>
    <name evidence="3" type="ORF">D1223_00535</name>
</gene>
<evidence type="ECO:0000313" key="3">
    <source>
        <dbReference type="EMBL" id="RIJ32386.1"/>
    </source>
</evidence>
<dbReference type="InterPro" id="IPR000792">
    <property type="entry name" value="Tscrpt_reg_LuxR_C"/>
</dbReference>